<protein>
    <submittedName>
        <fullName evidence="1">Uncharacterized protein</fullName>
    </submittedName>
</protein>
<organism evidence="1 2">
    <name type="scientific">Champsocephalus gunnari</name>
    <name type="common">Mackerel icefish</name>
    <dbReference type="NCBI Taxonomy" id="52237"/>
    <lineage>
        <taxon>Eukaryota</taxon>
        <taxon>Metazoa</taxon>
        <taxon>Chordata</taxon>
        <taxon>Craniata</taxon>
        <taxon>Vertebrata</taxon>
        <taxon>Euteleostomi</taxon>
        <taxon>Actinopterygii</taxon>
        <taxon>Neopterygii</taxon>
        <taxon>Teleostei</taxon>
        <taxon>Neoteleostei</taxon>
        <taxon>Acanthomorphata</taxon>
        <taxon>Eupercaria</taxon>
        <taxon>Perciformes</taxon>
        <taxon>Notothenioidei</taxon>
        <taxon>Channichthyidae</taxon>
        <taxon>Champsocephalus</taxon>
    </lineage>
</organism>
<evidence type="ECO:0000313" key="1">
    <source>
        <dbReference type="EMBL" id="KAK5931437.1"/>
    </source>
</evidence>
<sequence length="92" mass="10100">MQVSGVSVSPLFLSVSCPRESVRTPPAEQMSFLFTLGETRRGHMTRHMMCFCLQGLSLPRWCQQGALCGILHHRGRGNVYGLLVQLTHSGGG</sequence>
<keyword evidence="2" id="KW-1185">Reference proteome</keyword>
<evidence type="ECO:0000313" key="2">
    <source>
        <dbReference type="Proteomes" id="UP001331515"/>
    </source>
</evidence>
<reference evidence="1 2" key="1">
    <citation type="journal article" date="2023" name="Mol. Biol. Evol.">
        <title>Genomics of Secondarily Temperate Adaptation in the Only Non-Antarctic Icefish.</title>
        <authorList>
            <person name="Rivera-Colon A.G."/>
            <person name="Rayamajhi N."/>
            <person name="Minhas B.F."/>
            <person name="Madrigal G."/>
            <person name="Bilyk K.T."/>
            <person name="Yoon V."/>
            <person name="Hune M."/>
            <person name="Gregory S."/>
            <person name="Cheng C.H.C."/>
            <person name="Catchen J.M."/>
        </authorList>
    </citation>
    <scope>NUCLEOTIDE SEQUENCE [LARGE SCALE GENOMIC DNA]</scope>
    <source>
        <tissue evidence="1">White muscle</tissue>
    </source>
</reference>
<dbReference type="AlphaFoldDB" id="A0AAN8DYB6"/>
<gene>
    <name evidence="1" type="ORF">CgunFtcFv8_027585</name>
</gene>
<dbReference type="EMBL" id="JAURVH010001516">
    <property type="protein sequence ID" value="KAK5931437.1"/>
    <property type="molecule type" value="Genomic_DNA"/>
</dbReference>
<name>A0AAN8DYB6_CHAGU</name>
<proteinExistence type="predicted"/>
<dbReference type="Proteomes" id="UP001331515">
    <property type="component" value="Unassembled WGS sequence"/>
</dbReference>
<comment type="caution">
    <text evidence="1">The sequence shown here is derived from an EMBL/GenBank/DDBJ whole genome shotgun (WGS) entry which is preliminary data.</text>
</comment>
<accession>A0AAN8DYB6</accession>